<accession>A0AAP4CZX8</accession>
<dbReference type="Proteomes" id="UP001223214">
    <property type="component" value="Unassembled WGS sequence"/>
</dbReference>
<protein>
    <submittedName>
        <fullName evidence="1">Uncharacterized protein</fullName>
    </submittedName>
</protein>
<comment type="caution">
    <text evidence="1">The sequence shown here is derived from an EMBL/GenBank/DDBJ whole genome shotgun (WGS) entry which is preliminary data.</text>
</comment>
<gene>
    <name evidence="1" type="ORF">QQF32_04395</name>
</gene>
<sequence length="206" mass="23647">MNIPKLDAVINTMVNNGYSVFDTPEMEWNLNIVGIRSAGNSSKNFDDLLLVFFRQGNDWGCYFYNITTDPSPYYLEKPLSDVYTKGTAILKEGQYKEAYEINFHHGKYEALCQNLGPVVVYRDNNYDEYMNLIPGTEEVGYFKINIHKGPVDGESTTLNKKYSAGCQVFLNIDDFNEFMSLCFKSREIFGNKFTYTLINENDLNLG</sequence>
<dbReference type="RefSeq" id="WP_285148979.1">
    <property type="nucleotide sequence ID" value="NZ_JASSOM010000009.1"/>
</dbReference>
<keyword evidence="2" id="KW-1185">Reference proteome</keyword>
<proteinExistence type="predicted"/>
<evidence type="ECO:0000313" key="2">
    <source>
        <dbReference type="Proteomes" id="UP001223214"/>
    </source>
</evidence>
<evidence type="ECO:0000313" key="1">
    <source>
        <dbReference type="EMBL" id="MDK9362442.1"/>
    </source>
</evidence>
<name>A0AAP4CZX8_9ENTR</name>
<dbReference type="AlphaFoldDB" id="A0AAP4CZX8"/>
<reference evidence="1 2" key="1">
    <citation type="submission" date="2023-06" db="EMBL/GenBank/DDBJ databases">
        <title>Identification and characterization of antibiotic-resistant Gram-negative bacteria.</title>
        <authorList>
            <person name="Cho G.-S."/>
            <person name="Lee J."/>
            <person name="Tai E."/>
            <person name="Jeong S."/>
            <person name="Kim I."/>
            <person name="Kim B.-E."/>
            <person name="Jeong M.-I."/>
            <person name="Oh K.-K."/>
            <person name="Franz C.M.A.P."/>
        </authorList>
    </citation>
    <scope>NUCLEOTIDE SEQUENCE [LARGE SCALE GENOMIC DNA]</scope>
    <source>
        <strain evidence="1 2">V106_12</strain>
    </source>
</reference>
<organism evidence="1 2">
    <name type="scientific">Lelliottia wanjuensis</name>
    <dbReference type="NCBI Taxonomy" id="3050585"/>
    <lineage>
        <taxon>Bacteria</taxon>
        <taxon>Pseudomonadati</taxon>
        <taxon>Pseudomonadota</taxon>
        <taxon>Gammaproteobacteria</taxon>
        <taxon>Enterobacterales</taxon>
        <taxon>Enterobacteriaceae</taxon>
        <taxon>Lelliottia</taxon>
    </lineage>
</organism>
<dbReference type="EMBL" id="JASSOM010000009">
    <property type="protein sequence ID" value="MDK9362442.1"/>
    <property type="molecule type" value="Genomic_DNA"/>
</dbReference>